<comment type="similarity">
    <text evidence="4">Belongs to the BPG-independent phosphoglycerate mutase family.</text>
</comment>
<dbReference type="GO" id="GO:0006007">
    <property type="term" value="P:glucose catabolic process"/>
    <property type="evidence" value="ECO:0007669"/>
    <property type="project" value="InterPro"/>
</dbReference>
<dbReference type="InterPro" id="IPR011258">
    <property type="entry name" value="BPG-indep_PGM_N"/>
</dbReference>
<sequence>MSETVALVILDGWGMSDIKEGNAIAEGRTPVFDQLDKQRPPIAIDASGEAVGLPAGQMGNSEVGHLNIGAGRVVYQDLLRISKSIDDGSFFRVTELINAMRRAKQNGKALHLLGLLSDGGVHSHIDHIFALLKLARQNDLEKVFVHPFMDGRDTSPTGGAGYIKQLEEGIKRIGVGKIATVQGRFYAMDRDTRWDRVQRAYNLMVDGEGKKFGSAVEAVEASYKNGVTDEFIEPALIAGDGEQAGLINSGDEAIMFNFRADRMREIVRALYDPSFSEFGRKSVVKINVTCLTEYDARFGLPVAYKTTVPEQGLGQTLAENNSMQFRTAETEKYAHVTFFFNGGIEKTYKGESRKLIASPRVRTYDLKPEMSCNKVTDAIVGAVESKQYKVIIANLANGDMVGHTGVWEAALKAVNVVDTQVGRIIKACGEAGADLLITADHGNIEKMINNDGSPMTAHTTNQVPFYYIGDSACRLREGGCLADIAPTILKLTDIPKPDEMTGVSLLV</sequence>
<comment type="cofactor">
    <cofactor evidence="2">
        <name>Mn(2+)</name>
        <dbReference type="ChEBI" id="CHEBI:29035"/>
    </cofactor>
</comment>
<evidence type="ECO:0000259" key="12">
    <source>
        <dbReference type="Pfam" id="PF06415"/>
    </source>
</evidence>
<keyword evidence="8" id="KW-0464">Manganese</keyword>
<keyword evidence="9 13" id="KW-0413">Isomerase</keyword>
<keyword evidence="6" id="KW-0479">Metal-binding</keyword>
<dbReference type="SUPFAM" id="SSF64158">
    <property type="entry name" value="2,3-Bisphosphoglycerate-independent phosphoglycerate mutase, substrate-binding domain"/>
    <property type="match status" value="1"/>
</dbReference>
<organism evidence="13">
    <name type="scientific">hydrothermal vent metagenome</name>
    <dbReference type="NCBI Taxonomy" id="652676"/>
    <lineage>
        <taxon>unclassified sequences</taxon>
        <taxon>metagenomes</taxon>
        <taxon>ecological metagenomes</taxon>
    </lineage>
</organism>
<dbReference type="InterPro" id="IPR017850">
    <property type="entry name" value="Alkaline_phosphatase_core_sf"/>
</dbReference>
<dbReference type="EC" id="5.4.2.12" evidence="5"/>
<dbReference type="AlphaFoldDB" id="A0A3B1BWV6"/>
<keyword evidence="7" id="KW-0324">Glycolysis</keyword>
<dbReference type="InterPro" id="IPR005995">
    <property type="entry name" value="Pgm_bpd_ind"/>
</dbReference>
<comment type="catalytic activity">
    <reaction evidence="1">
        <text>(2R)-2-phosphoglycerate = (2R)-3-phosphoglycerate</text>
        <dbReference type="Rhea" id="RHEA:15901"/>
        <dbReference type="ChEBI" id="CHEBI:58272"/>
        <dbReference type="ChEBI" id="CHEBI:58289"/>
        <dbReference type="EC" id="5.4.2.12"/>
    </reaction>
</comment>
<evidence type="ECO:0000313" key="13">
    <source>
        <dbReference type="EMBL" id="VAX15968.1"/>
    </source>
</evidence>
<evidence type="ECO:0000256" key="7">
    <source>
        <dbReference type="ARBA" id="ARBA00023152"/>
    </source>
</evidence>
<evidence type="ECO:0000256" key="10">
    <source>
        <dbReference type="ARBA" id="ARBA00071648"/>
    </source>
</evidence>
<dbReference type="CDD" id="cd16010">
    <property type="entry name" value="iPGM"/>
    <property type="match status" value="1"/>
</dbReference>
<dbReference type="PIRSF" id="PIRSF001492">
    <property type="entry name" value="IPGAM"/>
    <property type="match status" value="1"/>
</dbReference>
<evidence type="ECO:0000256" key="4">
    <source>
        <dbReference type="ARBA" id="ARBA00008819"/>
    </source>
</evidence>
<evidence type="ECO:0000256" key="3">
    <source>
        <dbReference type="ARBA" id="ARBA00004798"/>
    </source>
</evidence>
<evidence type="ECO:0000256" key="2">
    <source>
        <dbReference type="ARBA" id="ARBA00001936"/>
    </source>
</evidence>
<dbReference type="Pfam" id="PF01676">
    <property type="entry name" value="Metalloenzyme"/>
    <property type="match status" value="1"/>
</dbReference>
<evidence type="ECO:0000256" key="8">
    <source>
        <dbReference type="ARBA" id="ARBA00023211"/>
    </source>
</evidence>
<dbReference type="SUPFAM" id="SSF53649">
    <property type="entry name" value="Alkaline phosphatase-like"/>
    <property type="match status" value="1"/>
</dbReference>
<accession>A0A3B1BWV6</accession>
<comment type="pathway">
    <text evidence="3">Carbohydrate degradation; glycolysis; pyruvate from D-glyceraldehyde 3-phosphate: step 3/5.</text>
</comment>
<dbReference type="FunFam" id="3.40.1450.10:FF:000001">
    <property type="entry name" value="2,3-bisphosphoglycerate-independent phosphoglycerate mutase"/>
    <property type="match status" value="1"/>
</dbReference>
<proteinExistence type="inferred from homology"/>
<dbReference type="GO" id="GO:0030145">
    <property type="term" value="F:manganese ion binding"/>
    <property type="evidence" value="ECO:0007669"/>
    <property type="project" value="InterPro"/>
</dbReference>
<dbReference type="GO" id="GO:0004619">
    <property type="term" value="F:phosphoglycerate mutase activity"/>
    <property type="evidence" value="ECO:0007669"/>
    <property type="project" value="UniProtKB-EC"/>
</dbReference>
<dbReference type="HAMAP" id="MF_01038">
    <property type="entry name" value="GpmI"/>
    <property type="match status" value="1"/>
</dbReference>
<dbReference type="EMBL" id="UOGA01000052">
    <property type="protein sequence ID" value="VAX15968.1"/>
    <property type="molecule type" value="Genomic_DNA"/>
</dbReference>
<evidence type="ECO:0000259" key="11">
    <source>
        <dbReference type="Pfam" id="PF01676"/>
    </source>
</evidence>
<dbReference type="InterPro" id="IPR036646">
    <property type="entry name" value="PGAM_B_sf"/>
</dbReference>
<dbReference type="Gene3D" id="3.40.1450.10">
    <property type="entry name" value="BPG-independent phosphoglycerate mutase, domain B"/>
    <property type="match status" value="1"/>
</dbReference>
<evidence type="ECO:0000256" key="1">
    <source>
        <dbReference type="ARBA" id="ARBA00000370"/>
    </source>
</evidence>
<name>A0A3B1BWV6_9ZZZZ</name>
<dbReference type="InterPro" id="IPR006124">
    <property type="entry name" value="Metalloenzyme"/>
</dbReference>
<dbReference type="PANTHER" id="PTHR31637">
    <property type="entry name" value="2,3-BISPHOSPHOGLYCERATE-INDEPENDENT PHOSPHOGLYCERATE MUTASE"/>
    <property type="match status" value="1"/>
</dbReference>
<feature type="domain" description="Metalloenzyme" evidence="11">
    <location>
        <begin position="4"/>
        <end position="493"/>
    </location>
</feature>
<evidence type="ECO:0000256" key="9">
    <source>
        <dbReference type="ARBA" id="ARBA00023235"/>
    </source>
</evidence>
<evidence type="ECO:0000256" key="5">
    <source>
        <dbReference type="ARBA" id="ARBA00012026"/>
    </source>
</evidence>
<reference evidence="13" key="1">
    <citation type="submission" date="2018-06" db="EMBL/GenBank/DDBJ databases">
        <authorList>
            <person name="Zhirakovskaya E."/>
        </authorList>
    </citation>
    <scope>NUCLEOTIDE SEQUENCE</scope>
</reference>
<dbReference type="Gene3D" id="3.40.720.10">
    <property type="entry name" value="Alkaline Phosphatase, subunit A"/>
    <property type="match status" value="1"/>
</dbReference>
<feature type="domain" description="BPG-independent PGAM N-terminal" evidence="12">
    <location>
        <begin position="81"/>
        <end position="295"/>
    </location>
</feature>
<dbReference type="PANTHER" id="PTHR31637:SF0">
    <property type="entry name" value="2,3-BISPHOSPHOGLYCERATE-INDEPENDENT PHOSPHOGLYCERATE MUTASE"/>
    <property type="match status" value="1"/>
</dbReference>
<dbReference type="UniPathway" id="UPA00109">
    <property type="reaction ID" value="UER00186"/>
</dbReference>
<evidence type="ECO:0000256" key="6">
    <source>
        <dbReference type="ARBA" id="ARBA00022723"/>
    </source>
</evidence>
<protein>
    <recommendedName>
        <fullName evidence="10">2,3-bisphosphoglycerate-independent phosphoglycerate mutase</fullName>
        <ecNumber evidence="5">5.4.2.12</ecNumber>
    </recommendedName>
</protein>
<dbReference type="GO" id="GO:0005829">
    <property type="term" value="C:cytosol"/>
    <property type="evidence" value="ECO:0007669"/>
    <property type="project" value="TreeGrafter"/>
</dbReference>
<dbReference type="NCBIfam" id="TIGR01307">
    <property type="entry name" value="pgm_bpd_ind"/>
    <property type="match status" value="1"/>
</dbReference>
<gene>
    <name evidence="13" type="ORF">MNBD_NITROSPINAE04-1046</name>
</gene>
<dbReference type="Pfam" id="PF06415">
    <property type="entry name" value="iPGM_N"/>
    <property type="match status" value="1"/>
</dbReference>
<dbReference type="GO" id="GO:0006096">
    <property type="term" value="P:glycolytic process"/>
    <property type="evidence" value="ECO:0007669"/>
    <property type="project" value="UniProtKB-UniPathway"/>
</dbReference>